<protein>
    <submittedName>
        <fullName evidence="2">Uncharacterized protein</fullName>
    </submittedName>
</protein>
<feature type="compositionally biased region" description="Low complexity" evidence="1">
    <location>
        <begin position="378"/>
        <end position="392"/>
    </location>
</feature>
<feature type="region of interest" description="Disordered" evidence="1">
    <location>
        <begin position="580"/>
        <end position="685"/>
    </location>
</feature>
<gene>
    <name evidence="2" type="ORF">C8Q71DRAFT_856075</name>
</gene>
<organism evidence="2 3">
    <name type="scientific">Rhodofomes roseus</name>
    <dbReference type="NCBI Taxonomy" id="34475"/>
    <lineage>
        <taxon>Eukaryota</taxon>
        <taxon>Fungi</taxon>
        <taxon>Dikarya</taxon>
        <taxon>Basidiomycota</taxon>
        <taxon>Agaricomycotina</taxon>
        <taxon>Agaricomycetes</taxon>
        <taxon>Polyporales</taxon>
        <taxon>Rhodofomes</taxon>
    </lineage>
</organism>
<proteinExistence type="predicted"/>
<evidence type="ECO:0000313" key="2">
    <source>
        <dbReference type="EMBL" id="KAH9839460.1"/>
    </source>
</evidence>
<evidence type="ECO:0000313" key="3">
    <source>
        <dbReference type="Proteomes" id="UP000814176"/>
    </source>
</evidence>
<feature type="compositionally biased region" description="Basic and acidic residues" evidence="1">
    <location>
        <begin position="872"/>
        <end position="881"/>
    </location>
</feature>
<dbReference type="RefSeq" id="XP_047781215.1">
    <property type="nucleotide sequence ID" value="XM_047927253.1"/>
</dbReference>
<keyword evidence="3" id="KW-1185">Reference proteome</keyword>
<feature type="region of interest" description="Disordered" evidence="1">
    <location>
        <begin position="701"/>
        <end position="881"/>
    </location>
</feature>
<sequence>MAPQRWTTEEQFQWLVSWGSSFRQHREAGTLSRFWPEVGREWFKVFPERNTLYPDFHGPLTEDEAAALDKAIGNRAKRLRNWFNNKNGQKARRAESARVDLNILKPRGRRALQATEVYSRKYYKDRVKPLVDDALKSGDYDKTARLNLIKRLTRETYEDESPEIKAEVEAEVLAARQELVESSDEGGDGDNEERDTTPASSVNAVYRQAAVDNLPAMLRQLFAELRRRTGWYFYTVGAGLNDEGRVSSMAFHEEGSNAVDFGMSTPDFRGNFVRPFIEHVKDLLAMDDTGEPLPADDVVPNVPAEDQPNVNLGAIEAGEAIAQNALPSVSSPPSPASEHDAMLPPAGPNIAPSPPSTGLQPSAPSPPASQEQDAMLPTAVASSANTTTSNASGTGEVNEDAVQPNNGYAAGPSTSAYVDDEYDYSLLKDLPYGGFSEFNPDPPRLPPTTFSEELMGFSQPAMMPKEMGAPSGVRELNNSATARYATPSTTGSLSRDVFPSPGKPIPTWNMQMYSFPSHPHSSSRLAESLPSVHADAPLASSSHGFPDPLYSVSAARPAMFTQATPSLSVQSTTTATPAAATLSAQSKAASPGGVRTYDPSASSSQGPPHSSPALSAAPPAPSMPAAASVQSSAATPTAATQSARPSVTTPDPAPPASADNNVPALSTSPKAHVSLPPIPPRGASRSLSAAIAGSYLQRHNIERGNHITSPTVPSAASRTVPSLPATPAQAAGNGAAAQPIIRSDHGTPSHTGARPPRSSPIGPPESPTPAIPPPTQTTMNKQTELRDSPSSDPTAADSAPADAALDVQTQGSVAGGRGRRDRRAPIQPDGTRADGPTIRAQKKSTDTQKATPAGGSRGSGSSKRKAIDNSAEEPRGSKKRR</sequence>
<feature type="compositionally biased region" description="Pro residues" evidence="1">
    <location>
        <begin position="757"/>
        <end position="775"/>
    </location>
</feature>
<dbReference type="Proteomes" id="UP000814176">
    <property type="component" value="Unassembled WGS sequence"/>
</dbReference>
<feature type="compositionally biased region" description="Low complexity" evidence="1">
    <location>
        <begin position="580"/>
        <end position="590"/>
    </location>
</feature>
<feature type="compositionally biased region" description="Low complexity" evidence="1">
    <location>
        <begin position="725"/>
        <end position="739"/>
    </location>
</feature>
<name>A0ABQ8KMF3_9APHY</name>
<feature type="compositionally biased region" description="Low complexity" evidence="1">
    <location>
        <begin position="790"/>
        <end position="804"/>
    </location>
</feature>
<feature type="compositionally biased region" description="Pro residues" evidence="1">
    <location>
        <begin position="345"/>
        <end position="355"/>
    </location>
</feature>
<comment type="caution">
    <text evidence="2">The sequence shown here is derived from an EMBL/GenBank/DDBJ whole genome shotgun (WGS) entry which is preliminary data.</text>
</comment>
<reference evidence="2 3" key="1">
    <citation type="journal article" date="2021" name="Environ. Microbiol.">
        <title>Gene family expansions and transcriptome signatures uncover fungal adaptations to wood decay.</title>
        <authorList>
            <person name="Hage H."/>
            <person name="Miyauchi S."/>
            <person name="Viragh M."/>
            <person name="Drula E."/>
            <person name="Min B."/>
            <person name="Chaduli D."/>
            <person name="Navarro D."/>
            <person name="Favel A."/>
            <person name="Norest M."/>
            <person name="Lesage-Meessen L."/>
            <person name="Balint B."/>
            <person name="Merenyi Z."/>
            <person name="de Eugenio L."/>
            <person name="Morin E."/>
            <person name="Martinez A.T."/>
            <person name="Baldrian P."/>
            <person name="Stursova M."/>
            <person name="Martinez M.J."/>
            <person name="Novotny C."/>
            <person name="Magnuson J.K."/>
            <person name="Spatafora J.W."/>
            <person name="Maurice S."/>
            <person name="Pangilinan J."/>
            <person name="Andreopoulos W."/>
            <person name="LaButti K."/>
            <person name="Hundley H."/>
            <person name="Na H."/>
            <person name="Kuo A."/>
            <person name="Barry K."/>
            <person name="Lipzen A."/>
            <person name="Henrissat B."/>
            <person name="Riley R."/>
            <person name="Ahrendt S."/>
            <person name="Nagy L.G."/>
            <person name="Grigoriev I.V."/>
            <person name="Martin F."/>
            <person name="Rosso M.N."/>
        </authorList>
    </citation>
    <scope>NUCLEOTIDE SEQUENCE [LARGE SCALE GENOMIC DNA]</scope>
    <source>
        <strain evidence="2 3">CIRM-BRFM 1785</strain>
    </source>
</reference>
<evidence type="ECO:0000256" key="1">
    <source>
        <dbReference type="SAM" id="MobiDB-lite"/>
    </source>
</evidence>
<feature type="region of interest" description="Disordered" evidence="1">
    <location>
        <begin position="326"/>
        <end position="414"/>
    </location>
</feature>
<feature type="compositionally biased region" description="Polar residues" evidence="1">
    <location>
        <begin position="706"/>
        <end position="720"/>
    </location>
</feature>
<feature type="compositionally biased region" description="Acidic residues" evidence="1">
    <location>
        <begin position="181"/>
        <end position="193"/>
    </location>
</feature>
<dbReference type="EMBL" id="JADCUA010000006">
    <property type="protein sequence ID" value="KAH9839460.1"/>
    <property type="molecule type" value="Genomic_DNA"/>
</dbReference>
<feature type="region of interest" description="Disordered" evidence="1">
    <location>
        <begin position="181"/>
        <end position="202"/>
    </location>
</feature>
<accession>A0ABQ8KMF3</accession>
<feature type="compositionally biased region" description="Low complexity" evidence="1">
    <location>
        <begin position="599"/>
        <end position="664"/>
    </location>
</feature>
<dbReference type="GeneID" id="72007985"/>